<dbReference type="Gene3D" id="1.10.10.10">
    <property type="entry name" value="Winged helix-like DNA-binding domain superfamily/Winged helix DNA-binding domain"/>
    <property type="match status" value="1"/>
</dbReference>
<sequence>MAVTEFQERVYALLLQIPEGRVSSYAAMAAALKSSPRAVGGALRRNPFAPEVPCHRCIAADGFVGGFMGDWEKAPSGQNQTSKLALLSKEGVKFDEKGYLIDGKRWFAEFNEDRS</sequence>
<dbReference type="InterPro" id="IPR036388">
    <property type="entry name" value="WH-like_DNA-bd_sf"/>
</dbReference>
<accession>A0AB34KPE5</accession>
<dbReference type="NCBIfam" id="TIGR00589">
    <property type="entry name" value="ogt"/>
    <property type="match status" value="1"/>
</dbReference>
<dbReference type="GO" id="GO:0003908">
    <property type="term" value="F:methylated-DNA-[protein]-cysteine S-methyltransferase activity"/>
    <property type="evidence" value="ECO:0007669"/>
    <property type="project" value="UniProtKB-EC"/>
</dbReference>
<feature type="domain" description="Methylated-DNA-[protein]-cysteine S-methyltransferase DNA binding" evidence="5">
    <location>
        <begin position="5"/>
        <end position="92"/>
    </location>
</feature>
<dbReference type="SUPFAM" id="SSF46767">
    <property type="entry name" value="Methylated DNA-protein cysteine methyltransferase, C-terminal domain"/>
    <property type="match status" value="1"/>
</dbReference>
<protein>
    <recommendedName>
        <fullName evidence="3">Methylated-DNA--protein-cysteine methyltransferase</fullName>
        <ecNumber evidence="2">2.1.1.63</ecNumber>
    </recommendedName>
</protein>
<organism evidence="6 7">
    <name type="scientific">Cladosporium halotolerans</name>
    <dbReference type="NCBI Taxonomy" id="1052096"/>
    <lineage>
        <taxon>Eukaryota</taxon>
        <taxon>Fungi</taxon>
        <taxon>Dikarya</taxon>
        <taxon>Ascomycota</taxon>
        <taxon>Pezizomycotina</taxon>
        <taxon>Dothideomycetes</taxon>
        <taxon>Dothideomycetidae</taxon>
        <taxon>Cladosporiales</taxon>
        <taxon>Cladosporiaceae</taxon>
        <taxon>Cladosporium</taxon>
    </lineage>
</organism>
<comment type="caution">
    <text evidence="6">The sequence shown here is derived from an EMBL/GenBank/DDBJ whole genome shotgun (WGS) entry which is preliminary data.</text>
</comment>
<dbReference type="Pfam" id="PF01035">
    <property type="entry name" value="DNA_binding_1"/>
    <property type="match status" value="1"/>
</dbReference>
<dbReference type="EC" id="2.1.1.63" evidence="2"/>
<evidence type="ECO:0000313" key="7">
    <source>
        <dbReference type="Proteomes" id="UP000803884"/>
    </source>
</evidence>
<dbReference type="Proteomes" id="UP000803884">
    <property type="component" value="Unassembled WGS sequence"/>
</dbReference>
<comment type="similarity">
    <text evidence="1">Belongs to the MGMT family.</text>
</comment>
<evidence type="ECO:0000256" key="4">
    <source>
        <dbReference type="ARBA" id="ARBA00022763"/>
    </source>
</evidence>
<dbReference type="PANTHER" id="PTHR10815">
    <property type="entry name" value="METHYLATED-DNA--PROTEIN-CYSTEINE METHYLTRANSFERASE"/>
    <property type="match status" value="1"/>
</dbReference>
<dbReference type="InterPro" id="IPR036217">
    <property type="entry name" value="MethylDNA_cys_MeTrfase_DNAb"/>
</dbReference>
<gene>
    <name evidence="6" type="ORF">WHR41_04147</name>
</gene>
<evidence type="ECO:0000259" key="5">
    <source>
        <dbReference type="Pfam" id="PF01035"/>
    </source>
</evidence>
<dbReference type="EMBL" id="JAAQHG020000012">
    <property type="protein sequence ID" value="KAL1587018.1"/>
    <property type="molecule type" value="Genomic_DNA"/>
</dbReference>
<dbReference type="GO" id="GO:0006281">
    <property type="term" value="P:DNA repair"/>
    <property type="evidence" value="ECO:0007669"/>
    <property type="project" value="InterPro"/>
</dbReference>
<dbReference type="GeneID" id="96005591"/>
<keyword evidence="7" id="KW-1185">Reference proteome</keyword>
<evidence type="ECO:0000256" key="3">
    <source>
        <dbReference type="ARBA" id="ARBA00015377"/>
    </source>
</evidence>
<dbReference type="InterPro" id="IPR014048">
    <property type="entry name" value="MethylDNA_cys_MeTrfase_DNA-bd"/>
</dbReference>
<proteinExistence type="inferred from homology"/>
<evidence type="ECO:0000256" key="2">
    <source>
        <dbReference type="ARBA" id="ARBA00011918"/>
    </source>
</evidence>
<dbReference type="AlphaFoldDB" id="A0AB34KPE5"/>
<name>A0AB34KPE5_9PEZI</name>
<evidence type="ECO:0000313" key="6">
    <source>
        <dbReference type="EMBL" id="KAL1587018.1"/>
    </source>
</evidence>
<dbReference type="RefSeq" id="XP_069230123.1">
    <property type="nucleotide sequence ID" value="XM_069372753.1"/>
</dbReference>
<reference evidence="6 7" key="1">
    <citation type="journal article" date="2020" name="Microbiol. Resour. Announc.">
        <title>Draft Genome Sequence of a Cladosporium Species Isolated from the Mesophotic Ascidian Didemnum maculosum.</title>
        <authorList>
            <person name="Gioti A."/>
            <person name="Siaperas R."/>
            <person name="Nikolaivits E."/>
            <person name="Le Goff G."/>
            <person name="Ouazzani J."/>
            <person name="Kotoulas G."/>
            <person name="Topakas E."/>
        </authorList>
    </citation>
    <scope>NUCLEOTIDE SEQUENCE [LARGE SCALE GENOMIC DNA]</scope>
    <source>
        <strain evidence="6 7">TM138-S3</strain>
    </source>
</reference>
<evidence type="ECO:0000256" key="1">
    <source>
        <dbReference type="ARBA" id="ARBA00008711"/>
    </source>
</evidence>
<keyword evidence="4" id="KW-0227">DNA damage</keyword>
<dbReference type="CDD" id="cd06445">
    <property type="entry name" value="ATase"/>
    <property type="match status" value="1"/>
</dbReference>
<dbReference type="PANTHER" id="PTHR10815:SF13">
    <property type="entry name" value="METHYLATED-DNA--PROTEIN-CYSTEINE METHYLTRANSFERASE"/>
    <property type="match status" value="1"/>
</dbReference>